<dbReference type="EC" id="2.4.1.-" evidence="5"/>
<accession>A0ABD0ZX30</accession>
<keyword evidence="8" id="KW-1185">Reference proteome</keyword>
<comment type="caution">
    <text evidence="7">The sequence shown here is derived from an EMBL/GenBank/DDBJ whole genome shotgun (WGS) entry which is preliminary data.</text>
</comment>
<reference evidence="7 8" key="1">
    <citation type="submission" date="2024-04" db="EMBL/GenBank/DDBJ databases">
        <title>Genome assembly C_amara_ONT_v2.</title>
        <authorList>
            <person name="Yant L."/>
            <person name="Moore C."/>
            <person name="Slenker M."/>
        </authorList>
    </citation>
    <scope>NUCLEOTIDE SEQUENCE [LARGE SCALE GENOMIC DNA]</scope>
    <source>
        <tissue evidence="7">Leaf</tissue>
    </source>
</reference>
<dbReference type="PROSITE" id="PS00375">
    <property type="entry name" value="UDPGT"/>
    <property type="match status" value="1"/>
</dbReference>
<feature type="transmembrane region" description="Helical" evidence="6">
    <location>
        <begin position="12"/>
        <end position="30"/>
    </location>
</feature>
<dbReference type="Pfam" id="PF00201">
    <property type="entry name" value="UDPGT"/>
    <property type="match status" value="1"/>
</dbReference>
<keyword evidence="3 4" id="KW-0808">Transferase</keyword>
<evidence type="ECO:0000256" key="6">
    <source>
        <dbReference type="SAM" id="Phobius"/>
    </source>
</evidence>
<comment type="similarity">
    <text evidence="1 4">Belongs to the UDP-glycosyltransferase family.</text>
</comment>
<evidence type="ECO:0000256" key="3">
    <source>
        <dbReference type="ARBA" id="ARBA00022679"/>
    </source>
</evidence>
<dbReference type="Gene3D" id="3.40.50.2000">
    <property type="entry name" value="Glycogen Phosphorylase B"/>
    <property type="match status" value="2"/>
</dbReference>
<name>A0ABD0ZX30_CARAN</name>
<proteinExistence type="inferred from homology"/>
<dbReference type="CDD" id="cd03784">
    <property type="entry name" value="GT1_Gtf-like"/>
    <property type="match status" value="1"/>
</dbReference>
<keyword evidence="6" id="KW-0472">Membrane</keyword>
<evidence type="ECO:0000313" key="7">
    <source>
        <dbReference type="EMBL" id="KAL1199114.1"/>
    </source>
</evidence>
<dbReference type="AlphaFoldDB" id="A0ABD0ZX30"/>
<evidence type="ECO:0000256" key="2">
    <source>
        <dbReference type="ARBA" id="ARBA00022676"/>
    </source>
</evidence>
<dbReference type="InterPro" id="IPR002213">
    <property type="entry name" value="UDP_glucos_trans"/>
</dbReference>
<protein>
    <recommendedName>
        <fullName evidence="5">Glycosyltransferase</fullName>
        <ecNumber evidence="5">2.4.1.-</ecNumber>
    </recommendedName>
</protein>
<sequence>MADTKPRNLKIVMFPFMAQGHIIPFVAFALRLEKIMKNRANTVISMVNTPLNIPKIRSNLPSESSIRLIELPFNSSDHGFLHDGENFDSLPYSLVIKLLEASTSLREPFRDLMTEILKEEDDDDDEKSSVMVIGDFFLGWIGKVCKEIGVSSVIFSASGAFGLGCYRSVWLNLPHKETKQDQFLLHDFQEAGEIEKTQLNSFMLEADGNDDWSVFMKKNIPGWSDFNGILFNTVAEIDQIGLSYFRRITGVPVWSVGPVSLSPEKKAGSRLTDEAVKTWLDIKQDNSVVYVCFGSMNSISQTHMLELAMALESSEKNFIWVVRPPIGVELNSEFDVKEYLPEGFEERMTRLGRGLIVKRWAPQVDILSHKATCVFLSHCGWNSILESLSHGVPLLGWPMAAEQFFNSILLEKHIGVSVEVARGKRCDIKSDEIVSKIRLVMEESEVGSEIRKKAKEVKELMRRSIMDGVDGSSVIGLEEFLGQAMIKKEKN</sequence>
<keyword evidence="2 4" id="KW-0328">Glycosyltransferase</keyword>
<dbReference type="FunFam" id="3.40.50.2000:FF:000103">
    <property type="entry name" value="Glycosyltransferase"/>
    <property type="match status" value="1"/>
</dbReference>
<dbReference type="PANTHER" id="PTHR48047:SF61">
    <property type="entry name" value="OS04G0273600 PROTEIN"/>
    <property type="match status" value="1"/>
</dbReference>
<evidence type="ECO:0000313" key="8">
    <source>
        <dbReference type="Proteomes" id="UP001558713"/>
    </source>
</evidence>
<dbReference type="FunFam" id="3.40.50.2000:FF:000064">
    <property type="entry name" value="Glycosyltransferase"/>
    <property type="match status" value="1"/>
</dbReference>
<organism evidence="7 8">
    <name type="scientific">Cardamine amara subsp. amara</name>
    <dbReference type="NCBI Taxonomy" id="228776"/>
    <lineage>
        <taxon>Eukaryota</taxon>
        <taxon>Viridiplantae</taxon>
        <taxon>Streptophyta</taxon>
        <taxon>Embryophyta</taxon>
        <taxon>Tracheophyta</taxon>
        <taxon>Spermatophyta</taxon>
        <taxon>Magnoliopsida</taxon>
        <taxon>eudicotyledons</taxon>
        <taxon>Gunneridae</taxon>
        <taxon>Pentapetalae</taxon>
        <taxon>rosids</taxon>
        <taxon>malvids</taxon>
        <taxon>Brassicales</taxon>
        <taxon>Brassicaceae</taxon>
        <taxon>Cardamineae</taxon>
        <taxon>Cardamine</taxon>
    </lineage>
</organism>
<keyword evidence="6" id="KW-1133">Transmembrane helix</keyword>
<evidence type="ECO:0000256" key="4">
    <source>
        <dbReference type="RuleBase" id="RU003718"/>
    </source>
</evidence>
<evidence type="ECO:0000256" key="1">
    <source>
        <dbReference type="ARBA" id="ARBA00009995"/>
    </source>
</evidence>
<dbReference type="GO" id="GO:0016757">
    <property type="term" value="F:glycosyltransferase activity"/>
    <property type="evidence" value="ECO:0007669"/>
    <property type="project" value="UniProtKB-KW"/>
</dbReference>
<dbReference type="InterPro" id="IPR035595">
    <property type="entry name" value="UDP_glycos_trans_CS"/>
</dbReference>
<dbReference type="EMBL" id="JBANAX010000654">
    <property type="protein sequence ID" value="KAL1199114.1"/>
    <property type="molecule type" value="Genomic_DNA"/>
</dbReference>
<keyword evidence="6" id="KW-0812">Transmembrane</keyword>
<evidence type="ECO:0000256" key="5">
    <source>
        <dbReference type="RuleBase" id="RU362057"/>
    </source>
</evidence>
<dbReference type="SUPFAM" id="SSF53756">
    <property type="entry name" value="UDP-Glycosyltransferase/glycogen phosphorylase"/>
    <property type="match status" value="1"/>
</dbReference>
<dbReference type="GO" id="GO:0016134">
    <property type="term" value="P:saponin metabolic process"/>
    <property type="evidence" value="ECO:0007669"/>
    <property type="project" value="UniProtKB-ARBA"/>
</dbReference>
<gene>
    <name evidence="7" type="ORF">V5N11_014613</name>
</gene>
<dbReference type="PANTHER" id="PTHR48047">
    <property type="entry name" value="GLYCOSYLTRANSFERASE"/>
    <property type="match status" value="1"/>
</dbReference>
<dbReference type="Proteomes" id="UP001558713">
    <property type="component" value="Unassembled WGS sequence"/>
</dbReference>